<feature type="domain" description="Transposase (putative) gypsy type" evidence="2">
    <location>
        <begin position="273"/>
        <end position="336"/>
    </location>
</feature>
<feature type="compositionally biased region" description="Basic residues" evidence="1">
    <location>
        <begin position="493"/>
        <end position="506"/>
    </location>
</feature>
<dbReference type="Pfam" id="PF04195">
    <property type="entry name" value="Transposase_28"/>
    <property type="match status" value="1"/>
</dbReference>
<organism evidence="3 4">
    <name type="scientific">Heracleum sosnowskyi</name>
    <dbReference type="NCBI Taxonomy" id="360622"/>
    <lineage>
        <taxon>Eukaryota</taxon>
        <taxon>Viridiplantae</taxon>
        <taxon>Streptophyta</taxon>
        <taxon>Embryophyta</taxon>
        <taxon>Tracheophyta</taxon>
        <taxon>Spermatophyta</taxon>
        <taxon>Magnoliopsida</taxon>
        <taxon>eudicotyledons</taxon>
        <taxon>Gunneridae</taxon>
        <taxon>Pentapetalae</taxon>
        <taxon>asterids</taxon>
        <taxon>campanulids</taxon>
        <taxon>Apiales</taxon>
        <taxon>Apiaceae</taxon>
        <taxon>Apioideae</taxon>
        <taxon>apioid superclade</taxon>
        <taxon>Tordylieae</taxon>
        <taxon>Tordyliinae</taxon>
        <taxon>Heracleum</taxon>
    </lineage>
</organism>
<evidence type="ECO:0000259" key="2">
    <source>
        <dbReference type="Pfam" id="PF04195"/>
    </source>
</evidence>
<gene>
    <name evidence="3" type="ORF">POM88_002710</name>
</gene>
<reference evidence="3" key="2">
    <citation type="submission" date="2023-05" db="EMBL/GenBank/DDBJ databases">
        <authorList>
            <person name="Schelkunov M.I."/>
        </authorList>
    </citation>
    <scope>NUCLEOTIDE SEQUENCE</scope>
    <source>
        <strain evidence="3">Hsosn_3</strain>
        <tissue evidence="3">Leaf</tissue>
    </source>
</reference>
<name>A0AAD8JIZ5_9APIA</name>
<sequence>MTVKPIFVFLMKCVYLEGKGASSPFHPFKDFNKRLGIYSPPSISFPAQSSSSIRSFHTQAIEQLREASPFKGDTEIMSSPLTSNSSLPHVDDLNLEVTSHHSRTRPQQFKPVIDEGNDVIEDTEATIFRQKREKQIESSNSEGASDSETESNCEDASSDSPYPHIDEDDRTFPPESSPIPFIHPEIAEEEIDLDWGQYKDTLSEAEKRRLRKQNNKLFCVAMSSTVSVEEITWSMTYYQMEGKWARPPSLMRPHIFKWPEPFKTPRMVTSPKLMALGVGAPLHPYLKSILQWYDIAPIQLSPNYYKLALALFILYNDEGISTPPTMEEFSYFFAIRKSSKGYFFLTPQHKHNRIGFSNGKVSHEKNWKEPFFYLWNVERIRVVFNCNYNNRNTKELFGEAKKRADKILALPPSRFHLKTLISEENLKRVGILKKEVGTIIPFQRFRKGVPIKGGKDSDSDEDEEEYEDKSEKDMDGLPAGWGLEMGSAPTTRVTKRTKTRAHRKELKKPVAETAHPQTVIDLEKDKNRKRKEKPEAVITTEGASSKKLKPSSLSLVSATSSPLSIPFVSDDDVLKWKQRDPLEENEAIIKASSEMLISALNRQILLQKDRARLEALEEEKCRLSKQWP</sequence>
<evidence type="ECO:0000313" key="3">
    <source>
        <dbReference type="EMBL" id="KAK1403105.1"/>
    </source>
</evidence>
<protein>
    <recommendedName>
        <fullName evidence="2">Transposase (putative) gypsy type domain-containing protein</fullName>
    </recommendedName>
</protein>
<comment type="caution">
    <text evidence="3">The sequence shown here is derived from an EMBL/GenBank/DDBJ whole genome shotgun (WGS) entry which is preliminary data.</text>
</comment>
<feature type="compositionally biased region" description="Acidic residues" evidence="1">
    <location>
        <begin position="145"/>
        <end position="157"/>
    </location>
</feature>
<feature type="compositionally biased region" description="Acidic residues" evidence="1">
    <location>
        <begin position="458"/>
        <end position="468"/>
    </location>
</feature>
<accession>A0AAD8JIZ5</accession>
<feature type="region of interest" description="Disordered" evidence="1">
    <location>
        <begin position="98"/>
        <end position="179"/>
    </location>
</feature>
<dbReference type="AlphaFoldDB" id="A0AAD8JIZ5"/>
<feature type="region of interest" description="Disordered" evidence="1">
    <location>
        <begin position="450"/>
        <end position="516"/>
    </location>
</feature>
<dbReference type="Proteomes" id="UP001237642">
    <property type="component" value="Unassembled WGS sequence"/>
</dbReference>
<dbReference type="EMBL" id="JAUIZM010000001">
    <property type="protein sequence ID" value="KAK1403105.1"/>
    <property type="molecule type" value="Genomic_DNA"/>
</dbReference>
<reference evidence="3" key="1">
    <citation type="submission" date="2023-02" db="EMBL/GenBank/DDBJ databases">
        <title>Genome of toxic invasive species Heracleum sosnowskyi carries increased number of genes despite the absence of recent whole-genome duplications.</title>
        <authorList>
            <person name="Schelkunov M."/>
            <person name="Shtratnikova V."/>
            <person name="Makarenko M."/>
            <person name="Klepikova A."/>
            <person name="Omelchenko D."/>
            <person name="Novikova G."/>
            <person name="Obukhova E."/>
            <person name="Bogdanov V."/>
            <person name="Penin A."/>
            <person name="Logacheva M."/>
        </authorList>
    </citation>
    <scope>NUCLEOTIDE SEQUENCE</scope>
    <source>
        <strain evidence="3">Hsosn_3</strain>
        <tissue evidence="3">Leaf</tissue>
    </source>
</reference>
<proteinExistence type="predicted"/>
<feature type="compositionally biased region" description="Acidic residues" evidence="1">
    <location>
        <begin position="115"/>
        <end position="124"/>
    </location>
</feature>
<evidence type="ECO:0000256" key="1">
    <source>
        <dbReference type="SAM" id="MobiDB-lite"/>
    </source>
</evidence>
<keyword evidence="4" id="KW-1185">Reference proteome</keyword>
<dbReference type="InterPro" id="IPR007321">
    <property type="entry name" value="Transposase_28"/>
</dbReference>
<evidence type="ECO:0000313" key="4">
    <source>
        <dbReference type="Proteomes" id="UP001237642"/>
    </source>
</evidence>